<evidence type="ECO:0000313" key="2">
    <source>
        <dbReference type="Proteomes" id="UP000054653"/>
    </source>
</evidence>
<evidence type="ECO:0000313" key="1">
    <source>
        <dbReference type="EMBL" id="KRY08799.1"/>
    </source>
</evidence>
<dbReference type="AlphaFoldDB" id="A0A0V0Z8K5"/>
<dbReference type="Proteomes" id="UP000054653">
    <property type="component" value="Unassembled WGS sequence"/>
</dbReference>
<protein>
    <submittedName>
        <fullName evidence="1">Uncharacterized protein</fullName>
    </submittedName>
</protein>
<name>A0A0V0Z8K5_TRIBR</name>
<sequence>MGHKTLCIKIDTVGLKEIMQESFVLRLLKQLGEW</sequence>
<gene>
    <name evidence="1" type="ORF">T03_76</name>
</gene>
<reference evidence="1 2" key="1">
    <citation type="submission" date="2015-01" db="EMBL/GenBank/DDBJ databases">
        <title>Evolution of Trichinella species and genotypes.</title>
        <authorList>
            <person name="Korhonen P.K."/>
            <person name="Edoardo P."/>
            <person name="Giuseppe L.R."/>
            <person name="Gasser R.B."/>
        </authorList>
    </citation>
    <scope>NUCLEOTIDE SEQUENCE [LARGE SCALE GENOMIC DNA]</scope>
    <source>
        <strain evidence="1">ISS120</strain>
    </source>
</reference>
<organism evidence="1 2">
    <name type="scientific">Trichinella britovi</name>
    <name type="common">Parasitic roundworm</name>
    <dbReference type="NCBI Taxonomy" id="45882"/>
    <lineage>
        <taxon>Eukaryota</taxon>
        <taxon>Metazoa</taxon>
        <taxon>Ecdysozoa</taxon>
        <taxon>Nematoda</taxon>
        <taxon>Enoplea</taxon>
        <taxon>Dorylaimia</taxon>
        <taxon>Trichinellida</taxon>
        <taxon>Trichinellidae</taxon>
        <taxon>Trichinella</taxon>
    </lineage>
</organism>
<accession>A0A0V0Z8K5</accession>
<dbReference type="EMBL" id="JYDI01003963">
    <property type="protein sequence ID" value="KRY08799.1"/>
    <property type="molecule type" value="Genomic_DNA"/>
</dbReference>
<keyword evidence="2" id="KW-1185">Reference proteome</keyword>
<proteinExistence type="predicted"/>
<comment type="caution">
    <text evidence="1">The sequence shown here is derived from an EMBL/GenBank/DDBJ whole genome shotgun (WGS) entry which is preliminary data.</text>
</comment>